<keyword evidence="1" id="KW-0472">Membrane</keyword>
<dbReference type="AlphaFoldDB" id="A0A542YH06"/>
<name>A0A542YH06_9MICO</name>
<keyword evidence="1" id="KW-1133">Transmembrane helix</keyword>
<keyword evidence="1" id="KW-0812">Transmembrane</keyword>
<evidence type="ECO:0000259" key="2">
    <source>
        <dbReference type="Pfam" id="PF04892"/>
    </source>
</evidence>
<feature type="transmembrane region" description="Helical" evidence="1">
    <location>
        <begin position="60"/>
        <end position="78"/>
    </location>
</feature>
<dbReference type="EMBL" id="VFOM01000001">
    <property type="protein sequence ID" value="TQL47380.1"/>
    <property type="molecule type" value="Genomic_DNA"/>
</dbReference>
<gene>
    <name evidence="3" type="ORF">FB562_0436</name>
</gene>
<keyword evidence="4" id="KW-1185">Reference proteome</keyword>
<sequence>MLRRHPVLSLATFGYLAVIGWVTLGPQPLDGDGRRFLWTAIRWLQDRAATEWVTYDGVEFTANVLMFVPIGLMLVLLLGRGRWWLAVLLAVVLTVGIETTQLFLRDRVPDARDLVANSIGGFVGVLAALVLTWPKARALRRAELRA</sequence>
<evidence type="ECO:0000256" key="1">
    <source>
        <dbReference type="SAM" id="Phobius"/>
    </source>
</evidence>
<evidence type="ECO:0000313" key="3">
    <source>
        <dbReference type="EMBL" id="TQL47380.1"/>
    </source>
</evidence>
<dbReference type="InterPro" id="IPR006976">
    <property type="entry name" value="VanZ-like"/>
</dbReference>
<dbReference type="Proteomes" id="UP000317998">
    <property type="component" value="Unassembled WGS sequence"/>
</dbReference>
<feature type="domain" description="VanZ-like" evidence="2">
    <location>
        <begin position="15"/>
        <end position="130"/>
    </location>
</feature>
<proteinExistence type="predicted"/>
<dbReference type="PANTHER" id="PTHR28008">
    <property type="entry name" value="DOMAIN PROTEIN, PUTATIVE (AFU_ORTHOLOGUE AFUA_3G10980)-RELATED"/>
    <property type="match status" value="1"/>
</dbReference>
<organism evidence="3 4">
    <name type="scientific">Homoserinimonas aerilata</name>
    <dbReference type="NCBI Taxonomy" id="1162970"/>
    <lineage>
        <taxon>Bacteria</taxon>
        <taxon>Bacillati</taxon>
        <taxon>Actinomycetota</taxon>
        <taxon>Actinomycetes</taxon>
        <taxon>Micrococcales</taxon>
        <taxon>Microbacteriaceae</taxon>
        <taxon>Homoserinimonas</taxon>
    </lineage>
</organism>
<dbReference type="OrthoDB" id="3787741at2"/>
<feature type="transmembrane region" description="Helical" evidence="1">
    <location>
        <begin position="115"/>
        <end position="133"/>
    </location>
</feature>
<feature type="transmembrane region" description="Helical" evidence="1">
    <location>
        <begin position="7"/>
        <end position="24"/>
    </location>
</feature>
<accession>A0A542YH06</accession>
<feature type="transmembrane region" description="Helical" evidence="1">
    <location>
        <begin position="83"/>
        <end position="103"/>
    </location>
</feature>
<dbReference type="RefSeq" id="WP_141879639.1">
    <property type="nucleotide sequence ID" value="NZ_VFOM01000001.1"/>
</dbReference>
<reference evidence="3 4" key="1">
    <citation type="submission" date="2019-06" db="EMBL/GenBank/DDBJ databases">
        <title>Sequencing the genomes of 1000 actinobacteria strains.</title>
        <authorList>
            <person name="Klenk H.-P."/>
        </authorList>
    </citation>
    <scope>NUCLEOTIDE SEQUENCE [LARGE SCALE GENOMIC DNA]</scope>
    <source>
        <strain evidence="3 4">DSM 26477</strain>
    </source>
</reference>
<dbReference type="Pfam" id="PF04892">
    <property type="entry name" value="VanZ"/>
    <property type="match status" value="1"/>
</dbReference>
<dbReference type="PANTHER" id="PTHR28008:SF1">
    <property type="entry name" value="DOMAIN PROTEIN, PUTATIVE (AFU_ORTHOLOGUE AFUA_3G10980)-RELATED"/>
    <property type="match status" value="1"/>
</dbReference>
<protein>
    <submittedName>
        <fullName evidence="3">VanZ like protein</fullName>
    </submittedName>
</protein>
<evidence type="ECO:0000313" key="4">
    <source>
        <dbReference type="Proteomes" id="UP000317998"/>
    </source>
</evidence>
<comment type="caution">
    <text evidence="3">The sequence shown here is derived from an EMBL/GenBank/DDBJ whole genome shotgun (WGS) entry which is preliminary data.</text>
</comment>